<protein>
    <submittedName>
        <fullName evidence="1">Uncharacterized protein</fullName>
    </submittedName>
</protein>
<dbReference type="Proteomes" id="UP001501009">
    <property type="component" value="Unassembled WGS sequence"/>
</dbReference>
<evidence type="ECO:0000313" key="1">
    <source>
        <dbReference type="EMBL" id="GAA3803731.1"/>
    </source>
</evidence>
<reference evidence="2" key="1">
    <citation type="journal article" date="2019" name="Int. J. Syst. Evol. Microbiol.">
        <title>The Global Catalogue of Microorganisms (GCM) 10K type strain sequencing project: providing services to taxonomists for standard genome sequencing and annotation.</title>
        <authorList>
            <consortium name="The Broad Institute Genomics Platform"/>
            <consortium name="The Broad Institute Genome Sequencing Center for Infectious Disease"/>
            <person name="Wu L."/>
            <person name="Ma J."/>
        </authorList>
    </citation>
    <scope>NUCLEOTIDE SEQUENCE [LARGE SCALE GENOMIC DNA]</scope>
    <source>
        <strain evidence="2">JCM 17138</strain>
    </source>
</reference>
<evidence type="ECO:0000313" key="2">
    <source>
        <dbReference type="Proteomes" id="UP001501009"/>
    </source>
</evidence>
<sequence>MTALAPLVAVRGIEPTASAAVPADVRSTPDGVSEAAGPIGLLDVFCLGPLALRPELGQRDIRLAPLTEHTGSAR</sequence>
<organism evidence="1 2">
    <name type="scientific">Streptomyces coacervatus</name>
    <dbReference type="NCBI Taxonomy" id="647381"/>
    <lineage>
        <taxon>Bacteria</taxon>
        <taxon>Bacillati</taxon>
        <taxon>Actinomycetota</taxon>
        <taxon>Actinomycetes</taxon>
        <taxon>Kitasatosporales</taxon>
        <taxon>Streptomycetaceae</taxon>
        <taxon>Streptomyces</taxon>
    </lineage>
</organism>
<accession>A0ABP7I1A2</accession>
<name>A0ABP7I1A2_9ACTN</name>
<dbReference type="EMBL" id="BAABDE010000018">
    <property type="protein sequence ID" value="GAA3803731.1"/>
    <property type="molecule type" value="Genomic_DNA"/>
</dbReference>
<keyword evidence="2" id="KW-1185">Reference proteome</keyword>
<comment type="caution">
    <text evidence="1">The sequence shown here is derived from an EMBL/GenBank/DDBJ whole genome shotgun (WGS) entry which is preliminary data.</text>
</comment>
<gene>
    <name evidence="1" type="ORF">GCM10022403_042130</name>
</gene>
<dbReference type="RefSeq" id="WP_275773459.1">
    <property type="nucleotide sequence ID" value="NZ_BAABDE010000018.1"/>
</dbReference>
<proteinExistence type="predicted"/>